<dbReference type="Proteomes" id="UP000799770">
    <property type="component" value="Unassembled WGS sequence"/>
</dbReference>
<dbReference type="Gene3D" id="3.30.70.1990">
    <property type="match status" value="1"/>
</dbReference>
<proteinExistence type="predicted"/>
<dbReference type="OrthoDB" id="68575at2759"/>
<keyword evidence="3" id="KW-1185">Reference proteome</keyword>
<name>A0A6A5ZVY8_9PLEO</name>
<feature type="chain" id="PRO_5025559246" description="Amine oxidase" evidence="1">
    <location>
        <begin position="18"/>
        <end position="479"/>
    </location>
</feature>
<feature type="signal peptide" evidence="1">
    <location>
        <begin position="1"/>
        <end position="17"/>
    </location>
</feature>
<dbReference type="SUPFAM" id="SSF51905">
    <property type="entry name" value="FAD/NAD(P)-binding domain"/>
    <property type="match status" value="1"/>
</dbReference>
<dbReference type="Gene3D" id="1.10.405.20">
    <property type="match status" value="1"/>
</dbReference>
<evidence type="ECO:0000313" key="3">
    <source>
        <dbReference type="Proteomes" id="UP000799770"/>
    </source>
</evidence>
<protein>
    <recommendedName>
        <fullName evidence="4">Amine oxidase</fullName>
    </recommendedName>
</protein>
<dbReference type="Pfam" id="PF13450">
    <property type="entry name" value="NAD_binding_8"/>
    <property type="match status" value="1"/>
</dbReference>
<keyword evidence="1" id="KW-0732">Signal</keyword>
<evidence type="ECO:0008006" key="4">
    <source>
        <dbReference type="Google" id="ProtNLM"/>
    </source>
</evidence>
<accession>A0A6A5ZVY8</accession>
<evidence type="ECO:0000313" key="2">
    <source>
        <dbReference type="EMBL" id="KAF2123053.1"/>
    </source>
</evidence>
<dbReference type="AlphaFoldDB" id="A0A6A5ZVY8"/>
<organism evidence="2 3">
    <name type="scientific">Lophiotrema nucula</name>
    <dbReference type="NCBI Taxonomy" id="690887"/>
    <lineage>
        <taxon>Eukaryota</taxon>
        <taxon>Fungi</taxon>
        <taxon>Dikarya</taxon>
        <taxon>Ascomycota</taxon>
        <taxon>Pezizomycotina</taxon>
        <taxon>Dothideomycetes</taxon>
        <taxon>Pleosporomycetidae</taxon>
        <taxon>Pleosporales</taxon>
        <taxon>Lophiotremataceae</taxon>
        <taxon>Lophiotrema</taxon>
    </lineage>
</organism>
<reference evidence="2" key="1">
    <citation type="journal article" date="2020" name="Stud. Mycol.">
        <title>101 Dothideomycetes genomes: a test case for predicting lifestyles and emergence of pathogens.</title>
        <authorList>
            <person name="Haridas S."/>
            <person name="Albert R."/>
            <person name="Binder M."/>
            <person name="Bloem J."/>
            <person name="Labutti K."/>
            <person name="Salamov A."/>
            <person name="Andreopoulos B."/>
            <person name="Baker S."/>
            <person name="Barry K."/>
            <person name="Bills G."/>
            <person name="Bluhm B."/>
            <person name="Cannon C."/>
            <person name="Castanera R."/>
            <person name="Culley D."/>
            <person name="Daum C."/>
            <person name="Ezra D."/>
            <person name="Gonzalez J."/>
            <person name="Henrissat B."/>
            <person name="Kuo A."/>
            <person name="Liang C."/>
            <person name="Lipzen A."/>
            <person name="Lutzoni F."/>
            <person name="Magnuson J."/>
            <person name="Mondo S."/>
            <person name="Nolan M."/>
            <person name="Ohm R."/>
            <person name="Pangilinan J."/>
            <person name="Park H.-J."/>
            <person name="Ramirez L."/>
            <person name="Alfaro M."/>
            <person name="Sun H."/>
            <person name="Tritt A."/>
            <person name="Yoshinaga Y."/>
            <person name="Zwiers L.-H."/>
            <person name="Turgeon B."/>
            <person name="Goodwin S."/>
            <person name="Spatafora J."/>
            <person name="Crous P."/>
            <person name="Grigoriev I."/>
        </authorList>
    </citation>
    <scope>NUCLEOTIDE SEQUENCE</scope>
    <source>
        <strain evidence="2">CBS 627.86</strain>
    </source>
</reference>
<dbReference type="InterPro" id="IPR036188">
    <property type="entry name" value="FAD/NAD-bd_sf"/>
</dbReference>
<evidence type="ECO:0000256" key="1">
    <source>
        <dbReference type="SAM" id="SignalP"/>
    </source>
</evidence>
<dbReference type="EMBL" id="ML977310">
    <property type="protein sequence ID" value="KAF2123053.1"/>
    <property type="molecule type" value="Genomic_DNA"/>
</dbReference>
<sequence length="479" mass="52741">MACWRVPLIALMTTAAARTEIDETLFSPSNTIERDVAVVGGGASGTYAAVQLHDLNKTIVLIERDDHLSGHVNTYQIPGTNTTIEYGVQSYMRYGNAEAFFKRLGVEPGSPYKPRVSTNINVDLSTGKILTGYAPPSMNETNEALKKWLNYTAQYTSFLDPGYWSFPAPDDIPSDLLLPFEVVAKRLGIEAAVPRMMSIGNVGLGGIRDLLTLYVVMAFGYVVDNSTVEGSFFVPKGSNSLVYQRANELLRPDILLSSKVACGERSDSGVKLVVKSADGNQKLIKAKKLLISAPPSLENMKPFGLDEQEEEVYSTWEPTWSFVGVAKIACINENNSVSFLAPSAVPANHLAVRDYPYSLRFDSTGPVGGQLYRVIFGTNYSVSYEEAKSTVQATLQKAIDVGTITWNGSCEPEYRAWADHNNILWKNDATLIKSGFVQKLYALQGRRSTWYTGLTWTAHYSSNVWAYTDTVLPKLLKGL</sequence>
<gene>
    <name evidence="2" type="ORF">BDV96DRAFT_561900</name>
</gene>
<dbReference type="Gene3D" id="3.50.50.60">
    <property type="entry name" value="FAD/NAD(P)-binding domain"/>
    <property type="match status" value="1"/>
</dbReference>